<accession>A0A9D3RMT9</accession>
<comment type="caution">
    <text evidence="5">The sequence shown here is derived from an EMBL/GenBank/DDBJ whole genome shotgun (WGS) entry which is preliminary data.</text>
</comment>
<proteinExistence type="inferred from homology"/>
<dbReference type="PANTHER" id="PTHR10824">
    <property type="entry name" value="ACYL-COENZYME A THIOESTERASE-RELATED"/>
    <property type="match status" value="1"/>
</dbReference>
<reference evidence="5" key="1">
    <citation type="submission" date="2021-01" db="EMBL/GenBank/DDBJ databases">
        <title>A chromosome-scale assembly of European eel, Anguilla anguilla.</title>
        <authorList>
            <person name="Henkel C."/>
            <person name="Jong-Raadsen S.A."/>
            <person name="Dufour S."/>
            <person name="Weltzien F.-A."/>
            <person name="Palstra A.P."/>
            <person name="Pelster B."/>
            <person name="Spaink H.P."/>
            <person name="Van Den Thillart G.E."/>
            <person name="Jansen H."/>
            <person name="Zahm M."/>
            <person name="Klopp C."/>
            <person name="Cedric C."/>
            <person name="Louis A."/>
            <person name="Berthelot C."/>
            <person name="Parey E."/>
            <person name="Roest Crollius H."/>
            <person name="Montfort J."/>
            <person name="Robinson-Rechavi M."/>
            <person name="Bucao C."/>
            <person name="Bouchez O."/>
            <person name="Gislard M."/>
            <person name="Lluch J."/>
            <person name="Milhes M."/>
            <person name="Lampietro C."/>
            <person name="Lopez Roques C."/>
            <person name="Donnadieu C."/>
            <person name="Braasch I."/>
            <person name="Desvignes T."/>
            <person name="Postlethwait J."/>
            <person name="Bobe J."/>
            <person name="Guiguen Y."/>
            <person name="Dirks R."/>
        </authorList>
    </citation>
    <scope>NUCLEOTIDE SEQUENCE</scope>
    <source>
        <strain evidence="5">Tag_6206</strain>
        <tissue evidence="5">Liver</tissue>
    </source>
</reference>
<dbReference type="PIRSF" id="PIRSF016521">
    <property type="entry name" value="Acyl-CoA_hydro"/>
    <property type="match status" value="1"/>
</dbReference>
<organism evidence="5 6">
    <name type="scientific">Anguilla anguilla</name>
    <name type="common">European freshwater eel</name>
    <name type="synonym">Muraena anguilla</name>
    <dbReference type="NCBI Taxonomy" id="7936"/>
    <lineage>
        <taxon>Eukaryota</taxon>
        <taxon>Metazoa</taxon>
        <taxon>Chordata</taxon>
        <taxon>Craniata</taxon>
        <taxon>Vertebrata</taxon>
        <taxon>Euteleostomi</taxon>
        <taxon>Actinopterygii</taxon>
        <taxon>Neopterygii</taxon>
        <taxon>Teleostei</taxon>
        <taxon>Anguilliformes</taxon>
        <taxon>Anguillidae</taxon>
        <taxon>Anguilla</taxon>
    </lineage>
</organism>
<feature type="domain" description="BAAT/Acyl-CoA thioester hydrolase C-terminal" evidence="4">
    <location>
        <begin position="288"/>
        <end position="493"/>
    </location>
</feature>
<dbReference type="Pfam" id="PF08840">
    <property type="entry name" value="BAAT_C"/>
    <property type="match status" value="1"/>
</dbReference>
<gene>
    <name evidence="5" type="ORF">ANANG_G00252900</name>
</gene>
<sequence>MHAGIGSSTPCDPAQDKAAGEMATRRSVLLAGHWETLIRLSVLLPVRVTLGQKMVWQRGMTGAVRGRATSAPAPTLMATPTRALMDEPVVLEARHLTPRCPVTVRARLRCEEGDLWEALAHYYADRNGVLNLSRDEAQGGSYTGCEPMGLFWSLFPAPGEREGLRLRKKNVETPYTFQVSLLNGHVSSHGVRSHDEGEELAAVTVERWYTAPGVRRIDIREEGLVGTLFLPPGPGPFPAVLDCWGMGGGLVEYRSALLASRGVASFALAYFGHKDIPGPLDAINVGDDYIQAAFQLLQNHPQVCGSRVAVLGLSYGAYLALRIATQLPVNPRCIIAINGPIGSMAQGVEADGKVVSFGATKVYSHDLPGYVDFKRATLPEFLPLSTKIKVENLRCPLLLVTSEDDISCSVLENAAQIKEGLQASNKSHLLTWVSYPGAGHLLEPPYSPNARISLWTMRPTKLMVCWGGHTAPHAAAQEDAWKKVLDFLECHLRGGN</sequence>
<dbReference type="GO" id="GO:0047617">
    <property type="term" value="F:fatty acyl-CoA hydrolase activity"/>
    <property type="evidence" value="ECO:0007669"/>
    <property type="project" value="TreeGrafter"/>
</dbReference>
<name>A0A9D3RMT9_ANGAN</name>
<evidence type="ECO:0000313" key="6">
    <source>
        <dbReference type="Proteomes" id="UP001044222"/>
    </source>
</evidence>
<dbReference type="GO" id="GO:0006631">
    <property type="term" value="P:fatty acid metabolic process"/>
    <property type="evidence" value="ECO:0007669"/>
    <property type="project" value="TreeGrafter"/>
</dbReference>
<dbReference type="InterPro" id="IPR014940">
    <property type="entry name" value="BAAT_C"/>
</dbReference>
<dbReference type="InterPro" id="IPR006862">
    <property type="entry name" value="Thio_Ohase/aa_AcTrfase"/>
</dbReference>
<feature type="active site" description="Charge relay system" evidence="2">
    <location>
        <position position="314"/>
    </location>
</feature>
<dbReference type="InterPro" id="IPR016662">
    <property type="entry name" value="Acyl-CoA_thioEstase_long-chain"/>
</dbReference>
<feature type="active site" description="Charge relay system" evidence="2">
    <location>
        <position position="440"/>
    </location>
</feature>
<dbReference type="EMBL" id="JAFIRN010000014">
    <property type="protein sequence ID" value="KAG5836278.1"/>
    <property type="molecule type" value="Genomic_DNA"/>
</dbReference>
<dbReference type="GO" id="GO:0006637">
    <property type="term" value="P:acyl-CoA metabolic process"/>
    <property type="evidence" value="ECO:0007669"/>
    <property type="project" value="InterPro"/>
</dbReference>
<dbReference type="SUPFAM" id="SSF53474">
    <property type="entry name" value="alpha/beta-Hydrolases"/>
    <property type="match status" value="1"/>
</dbReference>
<evidence type="ECO:0000259" key="3">
    <source>
        <dbReference type="Pfam" id="PF04775"/>
    </source>
</evidence>
<dbReference type="Proteomes" id="UP001044222">
    <property type="component" value="Chromosome 14"/>
</dbReference>
<keyword evidence="6" id="KW-1185">Reference proteome</keyword>
<feature type="domain" description="Acyl-CoA thioester hydrolase/bile acid-CoA amino acid N-acetyltransferase" evidence="3">
    <location>
        <begin position="86"/>
        <end position="221"/>
    </location>
</feature>
<dbReference type="InterPro" id="IPR029058">
    <property type="entry name" value="AB_hydrolase_fold"/>
</dbReference>
<dbReference type="Gene3D" id="3.40.50.1820">
    <property type="entry name" value="alpha/beta hydrolase"/>
    <property type="match status" value="1"/>
</dbReference>
<evidence type="ECO:0000313" key="5">
    <source>
        <dbReference type="EMBL" id="KAG5836278.1"/>
    </source>
</evidence>
<protein>
    <recommendedName>
        <fullName evidence="7">Acyl-coenzyme A thioesterase 4-like</fullName>
    </recommendedName>
</protein>
<dbReference type="AlphaFoldDB" id="A0A9D3RMT9"/>
<dbReference type="FunFam" id="3.40.50.1820:FF:000024">
    <property type="entry name" value="acyl-coenzyme A thioesterase 4"/>
    <property type="match status" value="1"/>
</dbReference>
<comment type="similarity">
    <text evidence="1">Belongs to the C/M/P thioester hydrolase family.</text>
</comment>
<evidence type="ECO:0000256" key="1">
    <source>
        <dbReference type="ARBA" id="ARBA00006538"/>
    </source>
</evidence>
<evidence type="ECO:0008006" key="7">
    <source>
        <dbReference type="Google" id="ProtNLM"/>
    </source>
</evidence>
<feature type="active site" description="Charge relay system" evidence="2">
    <location>
        <position position="405"/>
    </location>
</feature>
<dbReference type="Gene3D" id="2.60.40.2240">
    <property type="entry name" value="Acyl-CoA thioester hydrolase/BAAT N-terminal domain"/>
    <property type="match status" value="1"/>
</dbReference>
<evidence type="ECO:0000256" key="2">
    <source>
        <dbReference type="PIRSR" id="PIRSR016521-1"/>
    </source>
</evidence>
<dbReference type="InterPro" id="IPR042490">
    <property type="entry name" value="Thio_Ohase/BAAT_N"/>
</dbReference>
<evidence type="ECO:0000259" key="4">
    <source>
        <dbReference type="Pfam" id="PF08840"/>
    </source>
</evidence>
<dbReference type="PANTHER" id="PTHR10824:SF36">
    <property type="entry name" value="ACYL-COA THIOESTERASE 17-RELATED"/>
    <property type="match status" value="1"/>
</dbReference>
<dbReference type="Pfam" id="PF04775">
    <property type="entry name" value="Bile_Hydr_Trans"/>
    <property type="match status" value="1"/>
</dbReference>